<dbReference type="EMBL" id="SMAG01000002">
    <property type="protein sequence ID" value="TCS95925.1"/>
    <property type="molecule type" value="Genomic_DNA"/>
</dbReference>
<accession>A0A4R3L9X1</accession>
<dbReference type="Proteomes" id="UP000294937">
    <property type="component" value="Unassembled WGS sequence"/>
</dbReference>
<evidence type="ECO:0000313" key="8">
    <source>
        <dbReference type="Proteomes" id="UP000294937"/>
    </source>
</evidence>
<dbReference type="SUPFAM" id="SSF52467">
    <property type="entry name" value="DHS-like NAD/FAD-binding domain"/>
    <property type="match status" value="1"/>
</dbReference>
<keyword evidence="7" id="KW-0670">Pyruvate</keyword>
<comment type="caution">
    <text evidence="7">The sequence shown here is derived from an EMBL/GenBank/DDBJ whole genome shotgun (WGS) entry which is preliminary data.</text>
</comment>
<dbReference type="OrthoDB" id="4494979at2"/>
<evidence type="ECO:0000259" key="6">
    <source>
        <dbReference type="Pfam" id="PF02776"/>
    </source>
</evidence>
<dbReference type="InterPro" id="IPR012001">
    <property type="entry name" value="Thiamin_PyroP_enz_TPP-bd_dom"/>
</dbReference>
<feature type="domain" description="Thiamine pyrophosphate enzyme central" evidence="4">
    <location>
        <begin position="194"/>
        <end position="318"/>
    </location>
</feature>
<evidence type="ECO:0000259" key="4">
    <source>
        <dbReference type="Pfam" id="PF00205"/>
    </source>
</evidence>
<dbReference type="AlphaFoldDB" id="A0A4R3L9X1"/>
<gene>
    <name evidence="7" type="ORF">EDD58_102509</name>
</gene>
<dbReference type="GO" id="GO:0000287">
    <property type="term" value="F:magnesium ion binding"/>
    <property type="evidence" value="ECO:0007669"/>
    <property type="project" value="InterPro"/>
</dbReference>
<evidence type="ECO:0000256" key="3">
    <source>
        <dbReference type="RuleBase" id="RU362132"/>
    </source>
</evidence>
<feature type="domain" description="Thiamine pyrophosphate enzyme N-terminal TPP-binding" evidence="6">
    <location>
        <begin position="7"/>
        <end position="122"/>
    </location>
</feature>
<feature type="domain" description="Thiamine pyrophosphate enzyme TPP-binding" evidence="5">
    <location>
        <begin position="380"/>
        <end position="525"/>
    </location>
</feature>
<dbReference type="PANTHER" id="PTHR42981">
    <property type="entry name" value="PYRUVATE DEHYDROGENASE [UBIQUINONE]"/>
    <property type="match status" value="1"/>
</dbReference>
<dbReference type="CDD" id="cd07039">
    <property type="entry name" value="TPP_PYR_POX"/>
    <property type="match status" value="1"/>
</dbReference>
<dbReference type="Pfam" id="PF02776">
    <property type="entry name" value="TPP_enzyme_N"/>
    <property type="match status" value="1"/>
</dbReference>
<dbReference type="InterPro" id="IPR029061">
    <property type="entry name" value="THDP-binding"/>
</dbReference>
<dbReference type="InterPro" id="IPR047210">
    <property type="entry name" value="TPP_PYR_POXB-like"/>
</dbReference>
<sequence length="537" mass="59236">MSNEIRTVAKHLVDQLIAWECKRIYGVIGDANLYLLDELAKQDQIQYMGCRHETTAGLMASAEAKLTGKLSVCTATSGPGIMLLLNGLADAASDHAPVLAITGQVERRKLGTGTKQEIDQQRLLDPLALYTSMVSDPEAFPIQLNQAMRIAKAQGGVTHLSVPKDLWEEKVESSLFPPPPVSPRLLPNEQEFTSILERINQAQRPILLLGRGSQQTKEDVLHLADKIKAPMIATMPAKSYLPHDHPLFVGGLGQAGSEVATELLQMSDLCMILGATWWPEDYVPAQIPTIQIDVTEINIGKSHPHVASLIGDLNDVVPKMVQRLQTKENHNWYHLIQQKKAAWDQRVQEEVKQTTTPLAPQRVMEALSQAIDSEAVICLDVGDHTVWFERIFQFKSQDVLISGRWRTLGFGLPAAMAAKCTATDRQVVAIVGDGGFATTMVDLITAVKYQIPITVFIMNNGSYSMEKNRMKVAGLHELGSDLLNPDWVALAHSFGADGFRVENEEQLVETIQKALRSPKVAIVDIICDDPIIPHTHI</sequence>
<dbReference type="InterPro" id="IPR011766">
    <property type="entry name" value="TPP_enzyme_TPP-bd"/>
</dbReference>
<comment type="similarity">
    <text evidence="1 3">Belongs to the TPP enzyme family.</text>
</comment>
<protein>
    <submittedName>
        <fullName evidence="7">Pyruvate dehydrogenase (Quinone)/pyruvate oxidase</fullName>
    </submittedName>
</protein>
<organism evidence="7 8">
    <name type="scientific">Hazenella coriacea</name>
    <dbReference type="NCBI Taxonomy" id="1179467"/>
    <lineage>
        <taxon>Bacteria</taxon>
        <taxon>Bacillati</taxon>
        <taxon>Bacillota</taxon>
        <taxon>Bacilli</taxon>
        <taxon>Bacillales</taxon>
        <taxon>Thermoactinomycetaceae</taxon>
        <taxon>Hazenella</taxon>
    </lineage>
</organism>
<dbReference type="PANTHER" id="PTHR42981:SF2">
    <property type="entry name" value="PYRUVATE DEHYDROGENASE [UBIQUINONE]"/>
    <property type="match status" value="1"/>
</dbReference>
<dbReference type="Pfam" id="PF00205">
    <property type="entry name" value="TPP_enzyme_M"/>
    <property type="match status" value="1"/>
</dbReference>
<keyword evidence="8" id="KW-1185">Reference proteome</keyword>
<reference evidence="7 8" key="1">
    <citation type="submission" date="2019-03" db="EMBL/GenBank/DDBJ databases">
        <title>Genomic Encyclopedia of Type Strains, Phase IV (KMG-IV): sequencing the most valuable type-strain genomes for metagenomic binning, comparative biology and taxonomic classification.</title>
        <authorList>
            <person name="Goeker M."/>
        </authorList>
    </citation>
    <scope>NUCLEOTIDE SEQUENCE [LARGE SCALE GENOMIC DNA]</scope>
    <source>
        <strain evidence="7 8">DSM 45707</strain>
    </source>
</reference>
<dbReference type="Pfam" id="PF02775">
    <property type="entry name" value="TPP_enzyme_C"/>
    <property type="match status" value="1"/>
</dbReference>
<dbReference type="Gene3D" id="3.40.50.1220">
    <property type="entry name" value="TPP-binding domain"/>
    <property type="match status" value="1"/>
</dbReference>
<evidence type="ECO:0000259" key="5">
    <source>
        <dbReference type="Pfam" id="PF02775"/>
    </source>
</evidence>
<dbReference type="GO" id="GO:0030976">
    <property type="term" value="F:thiamine pyrophosphate binding"/>
    <property type="evidence" value="ECO:0007669"/>
    <property type="project" value="InterPro"/>
</dbReference>
<dbReference type="SUPFAM" id="SSF52518">
    <property type="entry name" value="Thiamin diphosphate-binding fold (THDP-binding)"/>
    <property type="match status" value="2"/>
</dbReference>
<keyword evidence="2 3" id="KW-0786">Thiamine pyrophosphate</keyword>
<dbReference type="Gene3D" id="3.40.50.970">
    <property type="match status" value="2"/>
</dbReference>
<dbReference type="RefSeq" id="WP_131923886.1">
    <property type="nucleotide sequence ID" value="NZ_SMAG01000002.1"/>
</dbReference>
<evidence type="ECO:0000256" key="2">
    <source>
        <dbReference type="ARBA" id="ARBA00023052"/>
    </source>
</evidence>
<name>A0A4R3L9X1_9BACL</name>
<dbReference type="InterPro" id="IPR047211">
    <property type="entry name" value="POXB-like"/>
</dbReference>
<proteinExistence type="inferred from homology"/>
<dbReference type="InterPro" id="IPR029035">
    <property type="entry name" value="DHS-like_NAD/FAD-binding_dom"/>
</dbReference>
<dbReference type="GO" id="GO:0003824">
    <property type="term" value="F:catalytic activity"/>
    <property type="evidence" value="ECO:0007669"/>
    <property type="project" value="InterPro"/>
</dbReference>
<evidence type="ECO:0000313" key="7">
    <source>
        <dbReference type="EMBL" id="TCS95925.1"/>
    </source>
</evidence>
<dbReference type="InterPro" id="IPR012000">
    <property type="entry name" value="Thiamin_PyroP_enz_cen_dom"/>
</dbReference>
<evidence type="ECO:0000256" key="1">
    <source>
        <dbReference type="ARBA" id="ARBA00007812"/>
    </source>
</evidence>